<proteinExistence type="predicted"/>
<evidence type="ECO:0000313" key="8">
    <source>
        <dbReference type="Proteomes" id="UP000218824"/>
    </source>
</evidence>
<organism evidence="7 8">
    <name type="scientific">Lysobacter enzymogenes</name>
    <dbReference type="NCBI Taxonomy" id="69"/>
    <lineage>
        <taxon>Bacteria</taxon>
        <taxon>Pseudomonadati</taxon>
        <taxon>Pseudomonadota</taxon>
        <taxon>Gammaproteobacteria</taxon>
        <taxon>Lysobacterales</taxon>
        <taxon>Lysobacteraceae</taxon>
        <taxon>Lysobacter</taxon>
    </lineage>
</organism>
<protein>
    <recommendedName>
        <fullName evidence="2">diguanylate cyclase</fullName>
        <ecNumber evidence="2">2.7.7.65</ecNumber>
    </recommendedName>
</protein>
<dbReference type="GeneID" id="83065112"/>
<dbReference type="SUPFAM" id="SSF55073">
    <property type="entry name" value="Nucleotide cyclase"/>
    <property type="match status" value="1"/>
</dbReference>
<reference evidence="7 8" key="1">
    <citation type="journal article" date="2017" name="DNA Res.">
        <title>Complete genome sequence and expression profile of the commercial lytic enzyme producer Lysobacter enzymogenes M497-1.</title>
        <authorList>
            <person name="Takami H."/>
            <person name="Toyoda A."/>
            <person name="Uchiyama I."/>
            <person name="Itoh T."/>
            <person name="Takaki Y."/>
            <person name="Arai W."/>
            <person name="Nishi S."/>
            <person name="Kawai M."/>
            <person name="Shinya K."/>
            <person name="Ikeda H."/>
        </authorList>
    </citation>
    <scope>NUCLEOTIDE SEQUENCE [LARGE SCALE GENOMIC DNA]</scope>
    <source>
        <strain evidence="7 8">M497-1</strain>
    </source>
</reference>
<evidence type="ECO:0000256" key="4">
    <source>
        <dbReference type="SAM" id="Phobius"/>
    </source>
</evidence>
<dbReference type="InterPro" id="IPR011623">
    <property type="entry name" value="7TMR_DISM_rcpt_extracell_dom1"/>
</dbReference>
<evidence type="ECO:0000256" key="1">
    <source>
        <dbReference type="ARBA" id="ARBA00001946"/>
    </source>
</evidence>
<dbReference type="NCBIfam" id="TIGR00254">
    <property type="entry name" value="GGDEF"/>
    <property type="match status" value="1"/>
</dbReference>
<dbReference type="InterPro" id="IPR029787">
    <property type="entry name" value="Nucleotide_cyclase"/>
</dbReference>
<feature type="transmembrane region" description="Helical" evidence="4">
    <location>
        <begin position="296"/>
        <end position="316"/>
    </location>
</feature>
<dbReference type="PANTHER" id="PTHR45138:SF9">
    <property type="entry name" value="DIGUANYLATE CYCLASE DGCM-RELATED"/>
    <property type="match status" value="1"/>
</dbReference>
<name>A0AAU9AN81_LYSEN</name>
<comment type="catalytic activity">
    <reaction evidence="3">
        <text>2 GTP = 3',3'-c-di-GMP + 2 diphosphate</text>
        <dbReference type="Rhea" id="RHEA:24898"/>
        <dbReference type="ChEBI" id="CHEBI:33019"/>
        <dbReference type="ChEBI" id="CHEBI:37565"/>
        <dbReference type="ChEBI" id="CHEBI:58805"/>
        <dbReference type="EC" id="2.7.7.65"/>
    </reaction>
</comment>
<dbReference type="EMBL" id="AP014940">
    <property type="protein sequence ID" value="BAV98779.1"/>
    <property type="molecule type" value="Genomic_DNA"/>
</dbReference>
<dbReference type="RefSeq" id="WP_172437281.1">
    <property type="nucleotide sequence ID" value="NZ_AP014940.1"/>
</dbReference>
<dbReference type="GO" id="GO:0052621">
    <property type="term" value="F:diguanylate cyclase activity"/>
    <property type="evidence" value="ECO:0007669"/>
    <property type="project" value="UniProtKB-EC"/>
</dbReference>
<evidence type="ECO:0000256" key="2">
    <source>
        <dbReference type="ARBA" id="ARBA00012528"/>
    </source>
</evidence>
<dbReference type="CDD" id="cd01949">
    <property type="entry name" value="GGDEF"/>
    <property type="match status" value="1"/>
</dbReference>
<dbReference type="Gene3D" id="3.30.70.270">
    <property type="match status" value="1"/>
</dbReference>
<dbReference type="FunFam" id="3.30.70.270:FF:000001">
    <property type="entry name" value="Diguanylate cyclase domain protein"/>
    <property type="match status" value="1"/>
</dbReference>
<dbReference type="InterPro" id="IPR050469">
    <property type="entry name" value="Diguanylate_Cyclase"/>
</dbReference>
<dbReference type="GO" id="GO:1902201">
    <property type="term" value="P:negative regulation of bacterial-type flagellum-dependent cell motility"/>
    <property type="evidence" value="ECO:0007669"/>
    <property type="project" value="TreeGrafter"/>
</dbReference>
<dbReference type="KEGG" id="lem:LEN_3292"/>
<evidence type="ECO:0000256" key="5">
    <source>
        <dbReference type="SAM" id="SignalP"/>
    </source>
</evidence>
<feature type="domain" description="GGDEF" evidence="6">
    <location>
        <begin position="429"/>
        <end position="561"/>
    </location>
</feature>
<dbReference type="EC" id="2.7.7.65" evidence="2"/>
<evidence type="ECO:0000259" key="6">
    <source>
        <dbReference type="PROSITE" id="PS50887"/>
    </source>
</evidence>
<feature type="transmembrane region" description="Helical" evidence="4">
    <location>
        <begin position="178"/>
        <end position="195"/>
    </location>
</feature>
<dbReference type="GO" id="GO:0005886">
    <property type="term" value="C:plasma membrane"/>
    <property type="evidence" value="ECO:0007669"/>
    <property type="project" value="TreeGrafter"/>
</dbReference>
<dbReference type="PROSITE" id="PS50887">
    <property type="entry name" value="GGDEF"/>
    <property type="match status" value="1"/>
</dbReference>
<dbReference type="SMART" id="SM00267">
    <property type="entry name" value="GGDEF"/>
    <property type="match status" value="1"/>
</dbReference>
<feature type="chain" id="PRO_5043616865" description="diguanylate cyclase" evidence="5">
    <location>
        <begin position="24"/>
        <end position="567"/>
    </location>
</feature>
<keyword evidence="5" id="KW-0732">Signal</keyword>
<dbReference type="AlphaFoldDB" id="A0AAU9AN81"/>
<feature type="transmembrane region" description="Helical" evidence="4">
    <location>
        <begin position="270"/>
        <end position="290"/>
    </location>
</feature>
<dbReference type="Pfam" id="PF00990">
    <property type="entry name" value="GGDEF"/>
    <property type="match status" value="1"/>
</dbReference>
<dbReference type="Proteomes" id="UP000218824">
    <property type="component" value="Chromosome"/>
</dbReference>
<evidence type="ECO:0000256" key="3">
    <source>
        <dbReference type="ARBA" id="ARBA00034247"/>
    </source>
</evidence>
<feature type="transmembrane region" description="Helical" evidence="4">
    <location>
        <begin position="323"/>
        <end position="345"/>
    </location>
</feature>
<gene>
    <name evidence="7" type="ORF">LEN_3292</name>
</gene>
<keyword evidence="4" id="KW-1133">Transmembrane helix</keyword>
<dbReference type="InterPro" id="IPR043128">
    <property type="entry name" value="Rev_trsase/Diguanyl_cyclase"/>
</dbReference>
<comment type="cofactor">
    <cofactor evidence="1">
        <name>Mg(2+)</name>
        <dbReference type="ChEBI" id="CHEBI:18420"/>
    </cofactor>
</comment>
<keyword evidence="4" id="KW-0472">Membrane</keyword>
<dbReference type="GO" id="GO:0043709">
    <property type="term" value="P:cell adhesion involved in single-species biofilm formation"/>
    <property type="evidence" value="ECO:0007669"/>
    <property type="project" value="TreeGrafter"/>
</dbReference>
<dbReference type="Pfam" id="PF07695">
    <property type="entry name" value="7TMR-DISM_7TM"/>
    <property type="match status" value="1"/>
</dbReference>
<feature type="signal peptide" evidence="5">
    <location>
        <begin position="1"/>
        <end position="23"/>
    </location>
</feature>
<feature type="transmembrane region" description="Helical" evidence="4">
    <location>
        <begin position="357"/>
        <end position="374"/>
    </location>
</feature>
<sequence>MARALRIVVWLLACALAPWPALGAQPAVPFELALLPADVPDQSYQFVRSPQAQTLFHAVPGASILVRGRQARWWRLTALRDIDPGGSPQLVMSHPFLKRLEVWRPGDSLGVRRSLYGPDSDLSHSALSHVVPLPQGLRAGESVYLRIRSSSNVVSTLSIEPLAAVYARDGAYNRMRTFFLTALGVVALLSIGFSISLRQRGYSYLAATLLTQVITLAIEGGDFRANPWLSAIATDRRTAILLNTAAVLASVRFLRFFLDLPATQPRVTRVLDACSAVLGTLLVVSVFHIWPWTSFFGNGVLLIVIATIVLACVRAIGERRPEAFILLAAWAPLMAVLVVRIGGQAKWWPNYEWLRSAYPWAVTFGGLALLWGFTHQHGAILRSAVRQLSRDRDSARQRAAYDGLTGVLARPAFEDALATAVAGAHASGRPLCAAFIDVDRFKLVNDAYGHAIGDEVLRIVAKRVGNRLRADDCVGRYGGDEMVLLLPNTALVEALRLADQLRQAIVASPFAIDGALIDIDLSLGVAQLRAGEPAVELLKRADSALYASKRNGRGRVSGDEEWTQVAS</sequence>
<keyword evidence="4" id="KW-0812">Transmembrane</keyword>
<dbReference type="InterPro" id="IPR000160">
    <property type="entry name" value="GGDEF_dom"/>
</dbReference>
<dbReference type="PANTHER" id="PTHR45138">
    <property type="entry name" value="REGULATORY COMPONENTS OF SENSORY TRANSDUCTION SYSTEM"/>
    <property type="match status" value="1"/>
</dbReference>
<evidence type="ECO:0000313" key="7">
    <source>
        <dbReference type="EMBL" id="BAV98779.1"/>
    </source>
</evidence>
<accession>A0AAU9AN81</accession>